<evidence type="ECO:0000313" key="2">
    <source>
        <dbReference type="EMBL" id="PWK77536.1"/>
    </source>
</evidence>
<keyword evidence="3" id="KW-1185">Reference proteome</keyword>
<dbReference type="Proteomes" id="UP000245678">
    <property type="component" value="Unassembled WGS sequence"/>
</dbReference>
<evidence type="ECO:0000313" key="3">
    <source>
        <dbReference type="Proteomes" id="UP000245678"/>
    </source>
</evidence>
<dbReference type="AlphaFoldDB" id="A0A316HAN6"/>
<feature type="domain" description="Knr4/Smi1-like" evidence="1">
    <location>
        <begin position="35"/>
        <end position="158"/>
    </location>
</feature>
<proteinExistence type="predicted"/>
<dbReference type="RefSeq" id="WP_109608101.1">
    <property type="nucleotide sequence ID" value="NZ_QGHA01000004.1"/>
</dbReference>
<evidence type="ECO:0000259" key="1">
    <source>
        <dbReference type="SMART" id="SM00860"/>
    </source>
</evidence>
<dbReference type="InterPro" id="IPR018958">
    <property type="entry name" value="Knr4/Smi1-like_dom"/>
</dbReference>
<gene>
    <name evidence="2" type="ORF">LX99_02413</name>
</gene>
<protein>
    <submittedName>
        <fullName evidence="2">SUKH superfamily protein</fullName>
    </submittedName>
</protein>
<dbReference type="EMBL" id="QGHA01000004">
    <property type="protein sequence ID" value="PWK77536.1"/>
    <property type="molecule type" value="Genomic_DNA"/>
</dbReference>
<dbReference type="InterPro" id="IPR037883">
    <property type="entry name" value="Knr4/Smi1-like_sf"/>
</dbReference>
<dbReference type="Pfam" id="PF09346">
    <property type="entry name" value="SMI1_KNR4"/>
    <property type="match status" value="1"/>
</dbReference>
<dbReference type="SMART" id="SM00860">
    <property type="entry name" value="SMI1_KNR4"/>
    <property type="match status" value="1"/>
</dbReference>
<reference evidence="2 3" key="1">
    <citation type="submission" date="2018-05" db="EMBL/GenBank/DDBJ databases">
        <title>Genomic Encyclopedia of Archaeal and Bacterial Type Strains, Phase II (KMG-II): from individual species to whole genera.</title>
        <authorList>
            <person name="Goeker M."/>
        </authorList>
    </citation>
    <scope>NUCLEOTIDE SEQUENCE [LARGE SCALE GENOMIC DNA]</scope>
    <source>
        <strain evidence="2 3">DSM 19975</strain>
    </source>
</reference>
<accession>A0A316HAN6</accession>
<comment type="caution">
    <text evidence="2">The sequence shown here is derived from an EMBL/GenBank/DDBJ whole genome shotgun (WGS) entry which is preliminary data.</text>
</comment>
<dbReference type="SUPFAM" id="SSF160631">
    <property type="entry name" value="SMI1/KNR4-like"/>
    <property type="match status" value="1"/>
</dbReference>
<name>A0A316HAN6_9SPHI</name>
<organism evidence="2 3">
    <name type="scientific">Mucilaginibacter oryzae</name>
    <dbReference type="NCBI Taxonomy" id="468058"/>
    <lineage>
        <taxon>Bacteria</taxon>
        <taxon>Pseudomonadati</taxon>
        <taxon>Bacteroidota</taxon>
        <taxon>Sphingobacteriia</taxon>
        <taxon>Sphingobacteriales</taxon>
        <taxon>Sphingobacteriaceae</taxon>
        <taxon>Mucilaginibacter</taxon>
    </lineage>
</organism>
<dbReference type="Gene3D" id="3.40.1580.10">
    <property type="entry name" value="SMI1/KNR4-like"/>
    <property type="match status" value="1"/>
</dbReference>
<sequence>MKYILKEISRLAIPEDRWNLLTDEQIQTEWLGKPPASENEIKAAEDRLGVAFPADYKDFLLIANGFSAPNDIEPGFEPADRVDFLKNIDPFLVEIWNETELDERVDLERSIVVAGIDAEQYFLLVPPLPGAVNWKYLKFANWIPGSIYYENLEAYFRNVLHFMQKHSK</sequence>